<feature type="domain" description="MacB-like periplasmic core" evidence="8">
    <location>
        <begin position="16"/>
        <end position="237"/>
    </location>
</feature>
<evidence type="ECO:0000313" key="10">
    <source>
        <dbReference type="Proteomes" id="UP000696931"/>
    </source>
</evidence>
<evidence type="ECO:0000256" key="5">
    <source>
        <dbReference type="ARBA" id="ARBA00023136"/>
    </source>
</evidence>
<proteinExistence type="predicted"/>
<feature type="domain" description="ABC3 transporter permease C-terminal" evidence="7">
    <location>
        <begin position="271"/>
        <end position="382"/>
    </location>
</feature>
<evidence type="ECO:0000313" key="9">
    <source>
        <dbReference type="EMBL" id="MBI5169467.1"/>
    </source>
</evidence>
<dbReference type="Proteomes" id="UP000696931">
    <property type="component" value="Unassembled WGS sequence"/>
</dbReference>
<evidence type="ECO:0000259" key="7">
    <source>
        <dbReference type="Pfam" id="PF02687"/>
    </source>
</evidence>
<accession>A0A933W8G6</accession>
<dbReference type="Pfam" id="PF02687">
    <property type="entry name" value="FtsX"/>
    <property type="match status" value="1"/>
</dbReference>
<evidence type="ECO:0000256" key="3">
    <source>
        <dbReference type="ARBA" id="ARBA00022692"/>
    </source>
</evidence>
<evidence type="ECO:0000259" key="8">
    <source>
        <dbReference type="Pfam" id="PF12704"/>
    </source>
</evidence>
<dbReference type="GO" id="GO:0005886">
    <property type="term" value="C:plasma membrane"/>
    <property type="evidence" value="ECO:0007669"/>
    <property type="project" value="UniProtKB-SubCell"/>
</dbReference>
<feature type="transmembrane region" description="Helical" evidence="6">
    <location>
        <begin position="267"/>
        <end position="289"/>
    </location>
</feature>
<feature type="transmembrane region" description="Helical" evidence="6">
    <location>
        <begin position="346"/>
        <end position="367"/>
    </location>
</feature>
<gene>
    <name evidence="9" type="ORF">HZA61_08270</name>
</gene>
<keyword evidence="3 6" id="KW-0812">Transmembrane</keyword>
<dbReference type="InterPro" id="IPR025857">
    <property type="entry name" value="MacB_PCD"/>
</dbReference>
<dbReference type="AlphaFoldDB" id="A0A933W8G6"/>
<comment type="caution">
    <text evidence="9">The sequence shown here is derived from an EMBL/GenBank/DDBJ whole genome shotgun (WGS) entry which is preliminary data.</text>
</comment>
<feature type="transmembrane region" description="Helical" evidence="6">
    <location>
        <begin position="310"/>
        <end position="334"/>
    </location>
</feature>
<keyword evidence="4 6" id="KW-1133">Transmembrane helix</keyword>
<dbReference type="PANTHER" id="PTHR43738">
    <property type="entry name" value="ABC TRANSPORTER, MEMBRANE PROTEIN"/>
    <property type="match status" value="1"/>
</dbReference>
<organism evidence="9 10">
    <name type="scientific">Eiseniibacteriota bacterium</name>
    <dbReference type="NCBI Taxonomy" id="2212470"/>
    <lineage>
        <taxon>Bacteria</taxon>
        <taxon>Candidatus Eiseniibacteriota</taxon>
    </lineage>
</organism>
<sequence>MLQLVLVNLFRNPIRSALTLGSVLVALFLYSSLGAVLDSLQATADSGSRERLATRHAIALTNFMPYDYKERIRAIPGVKRVCTQVWFGGLIGGQRQRITQFAVDDDFWPMYAKDIRIAEWSEPQVATSVPPDHDPHLAAYHAERTACIVGRGIMKKKGWKLGQTIHLQGTRYRGDWDMTIRGVYVKLPGGSWNEDLILFHNEYLVEKGMGGKPSTGVFKVELSDPSQSAAIATQIDAMFENSDNATKTESEQAFGAGFISMFGNVPFALRVIGLAVVFTILVISANTMVMAVRERTSEIAVLKTLGFTDGAVFGMVVTEAAILTTGGGIAGALLAKFGLQGKPLAFIPAMTITWTTVLTAILIAIGLGRVSGFIPAWQASRLRIVDALRRVD</sequence>
<comment type="subcellular location">
    <subcellularLocation>
        <location evidence="1">Cell membrane</location>
        <topology evidence="1">Multi-pass membrane protein</topology>
    </subcellularLocation>
</comment>
<keyword evidence="5 6" id="KW-0472">Membrane</keyword>
<evidence type="ECO:0000256" key="4">
    <source>
        <dbReference type="ARBA" id="ARBA00022989"/>
    </source>
</evidence>
<reference evidence="9" key="1">
    <citation type="submission" date="2020-07" db="EMBL/GenBank/DDBJ databases">
        <title>Huge and variable diversity of episymbiotic CPR bacteria and DPANN archaea in groundwater ecosystems.</title>
        <authorList>
            <person name="He C.Y."/>
            <person name="Keren R."/>
            <person name="Whittaker M."/>
            <person name="Farag I.F."/>
            <person name="Doudna J."/>
            <person name="Cate J.H.D."/>
            <person name="Banfield J.F."/>
        </authorList>
    </citation>
    <scope>NUCLEOTIDE SEQUENCE</scope>
    <source>
        <strain evidence="9">NC_groundwater_1813_Pr3_B-0.1um_71_17</strain>
    </source>
</reference>
<dbReference type="PANTHER" id="PTHR43738:SF3">
    <property type="entry name" value="ABC TRANSPORTER PERMEASE"/>
    <property type="match status" value="1"/>
</dbReference>
<dbReference type="Pfam" id="PF12704">
    <property type="entry name" value="MacB_PCD"/>
    <property type="match status" value="1"/>
</dbReference>
<dbReference type="EMBL" id="JACRIW010000055">
    <property type="protein sequence ID" value="MBI5169467.1"/>
    <property type="molecule type" value="Genomic_DNA"/>
</dbReference>
<protein>
    <submittedName>
        <fullName evidence="9">FtsX-like permease family protein</fullName>
    </submittedName>
</protein>
<evidence type="ECO:0000256" key="1">
    <source>
        <dbReference type="ARBA" id="ARBA00004651"/>
    </source>
</evidence>
<dbReference type="InterPro" id="IPR003838">
    <property type="entry name" value="ABC3_permease_C"/>
</dbReference>
<name>A0A933W8G6_UNCEI</name>
<evidence type="ECO:0000256" key="2">
    <source>
        <dbReference type="ARBA" id="ARBA00022475"/>
    </source>
</evidence>
<dbReference type="InterPro" id="IPR051125">
    <property type="entry name" value="ABC-4/HrtB_transporter"/>
</dbReference>
<evidence type="ECO:0000256" key="6">
    <source>
        <dbReference type="SAM" id="Phobius"/>
    </source>
</evidence>
<keyword evidence="2" id="KW-1003">Cell membrane</keyword>